<proteinExistence type="predicted"/>
<comment type="caution">
    <text evidence="1">The sequence shown here is derived from an EMBL/GenBank/DDBJ whole genome shotgun (WGS) entry which is preliminary data.</text>
</comment>
<accession>A0A3S5FDI9</accession>
<sequence length="159" mass="17454">MSIVRTVACSTESRGRCCIRALFKKLSSSRKPSELVCKDILRLITPEDDGGLLLTSCGLADVRRVKTTCEEEMGESGVQDEAKGAEWSHDARPGLERDEHCCHAVLGSAQPRNALSLLHRSSGAGCWRSRRHLECAGSCGCGRGCSRRFCHHDNRNQPD</sequence>
<evidence type="ECO:0000313" key="1">
    <source>
        <dbReference type="EMBL" id="VEL19121.1"/>
    </source>
</evidence>
<name>A0A3S5FDI9_9PLAT</name>
<dbReference type="EMBL" id="CAAALY010040188">
    <property type="protein sequence ID" value="VEL19121.1"/>
    <property type="molecule type" value="Genomic_DNA"/>
</dbReference>
<keyword evidence="2" id="KW-1185">Reference proteome</keyword>
<dbReference type="Proteomes" id="UP000784294">
    <property type="component" value="Unassembled WGS sequence"/>
</dbReference>
<dbReference type="AlphaFoldDB" id="A0A3S5FDI9"/>
<reference evidence="1" key="1">
    <citation type="submission" date="2018-11" db="EMBL/GenBank/DDBJ databases">
        <authorList>
            <consortium name="Pathogen Informatics"/>
        </authorList>
    </citation>
    <scope>NUCLEOTIDE SEQUENCE</scope>
</reference>
<protein>
    <submittedName>
        <fullName evidence="1">Uncharacterized protein</fullName>
    </submittedName>
</protein>
<evidence type="ECO:0000313" key="2">
    <source>
        <dbReference type="Proteomes" id="UP000784294"/>
    </source>
</evidence>
<gene>
    <name evidence="1" type="ORF">PXEA_LOCUS12561</name>
</gene>
<organism evidence="1 2">
    <name type="scientific">Protopolystoma xenopodis</name>
    <dbReference type="NCBI Taxonomy" id="117903"/>
    <lineage>
        <taxon>Eukaryota</taxon>
        <taxon>Metazoa</taxon>
        <taxon>Spiralia</taxon>
        <taxon>Lophotrochozoa</taxon>
        <taxon>Platyhelminthes</taxon>
        <taxon>Monogenea</taxon>
        <taxon>Polyopisthocotylea</taxon>
        <taxon>Polystomatidea</taxon>
        <taxon>Polystomatidae</taxon>
        <taxon>Protopolystoma</taxon>
    </lineage>
</organism>